<organism evidence="3 4">
    <name type="scientific">Vitis vinifera</name>
    <name type="common">Grape</name>
    <dbReference type="NCBI Taxonomy" id="29760"/>
    <lineage>
        <taxon>Eukaryota</taxon>
        <taxon>Viridiplantae</taxon>
        <taxon>Streptophyta</taxon>
        <taxon>Embryophyta</taxon>
        <taxon>Tracheophyta</taxon>
        <taxon>Spermatophyta</taxon>
        <taxon>Magnoliopsida</taxon>
        <taxon>eudicotyledons</taxon>
        <taxon>Gunneridae</taxon>
        <taxon>Pentapetalae</taxon>
        <taxon>rosids</taxon>
        <taxon>Vitales</taxon>
        <taxon>Vitaceae</taxon>
        <taxon>Viteae</taxon>
        <taxon>Vitis</taxon>
    </lineage>
</organism>
<dbReference type="InterPro" id="IPR001584">
    <property type="entry name" value="Integrase_cat-core"/>
</dbReference>
<name>A0A438IAG8_VITVI</name>
<dbReference type="InterPro" id="IPR057670">
    <property type="entry name" value="SH3_retrovirus"/>
</dbReference>
<dbReference type="CDD" id="cd09272">
    <property type="entry name" value="RNase_HI_RT_Ty1"/>
    <property type="match status" value="1"/>
</dbReference>
<reference evidence="3 4" key="1">
    <citation type="journal article" date="2018" name="PLoS Genet.">
        <title>Population sequencing reveals clonal diversity and ancestral inbreeding in the grapevine cultivar Chardonnay.</title>
        <authorList>
            <person name="Roach M.J."/>
            <person name="Johnson D.L."/>
            <person name="Bohlmann J."/>
            <person name="van Vuuren H.J."/>
            <person name="Jones S.J."/>
            <person name="Pretorius I.S."/>
            <person name="Schmidt S.A."/>
            <person name="Borneman A.R."/>
        </authorList>
    </citation>
    <scope>NUCLEOTIDE SEQUENCE [LARGE SCALE GENOMIC DNA]</scope>
    <source>
        <strain evidence="4">cv. Chardonnay</strain>
        <tissue evidence="3">Leaf</tissue>
    </source>
</reference>
<dbReference type="Pfam" id="PF07727">
    <property type="entry name" value="RVT_2"/>
    <property type="match status" value="1"/>
</dbReference>
<dbReference type="Pfam" id="PF25597">
    <property type="entry name" value="SH3_retrovirus"/>
    <property type="match status" value="1"/>
</dbReference>
<feature type="region of interest" description="Disordered" evidence="1">
    <location>
        <begin position="1"/>
        <end position="20"/>
    </location>
</feature>
<evidence type="ECO:0000259" key="2">
    <source>
        <dbReference type="PROSITE" id="PS50994"/>
    </source>
</evidence>
<dbReference type="EMBL" id="QGNW01000128">
    <property type="protein sequence ID" value="RVW93647.1"/>
    <property type="molecule type" value="Genomic_DNA"/>
</dbReference>
<dbReference type="PANTHER" id="PTHR11439">
    <property type="entry name" value="GAG-POL-RELATED RETROTRANSPOSON"/>
    <property type="match status" value="1"/>
</dbReference>
<sequence length="682" mass="76193">MSHNGILHQTSCVDTPSQNGVAERKNRHLLETARALMFQMKVPKQFWADAVSTACFLINRMPTVVLKGDIPYKCVFLGYSRLQKGYRCFSPDLNKYLVSTDVVFSEDTSFFSSPTSSASEEDEEWLVYQVVNSRPTVGQSSVVDSDASLAHSGPVVNISPAPAKPPIVQVYSRRPVTTDTYPAPAPSSSDPSSDLDFPISLRKGKRHCKSIYSIANFVSYDHLSSSSSVLVASIDSISVLKTVTEALNHPGWKNAMLEEICALEDNHTWKLVDLPQGKKVVGCKWVFAVKVNPDGSVARLKARLVARGYAQTYGLDIKNAFLHGDLEEEVYLEQPPGFVAQGEYVKVCRLKKALYGLKQSPRAWFGKFSKEIQAFGMNKSEKDHSVFYKKSAAGIILLVVYVDDIVITGNDHAGISDLKTFMHSKFHTKDLGELKYFLGIEVSRSKKGMFLSQRKYVLDLLKETGKIEAKPCTTPMVPNVQLMPDDGDPFYNPERYRRVVGKLNYLIVTRPDIAYAVSVVSQFTSAPTIKHWAALEQILCYLKKALGLGILYSSQGHTRIECFSDADWAGSKFDRRSTTGYCVFFGGNLVAWKRMKCTMPAKLWCDNQAALHIAANPVYHERTKHIEVDCRFIREKIEENLVSTGYVKTGEQLGDIFTKALNGTRVEYFCNKLGMINIYAPA</sequence>
<dbReference type="InterPro" id="IPR013103">
    <property type="entry name" value="RVT_2"/>
</dbReference>
<dbReference type="InterPro" id="IPR036397">
    <property type="entry name" value="RNaseH_sf"/>
</dbReference>
<dbReference type="PROSITE" id="PS50994">
    <property type="entry name" value="INTEGRASE"/>
    <property type="match status" value="1"/>
</dbReference>
<dbReference type="InterPro" id="IPR012337">
    <property type="entry name" value="RNaseH-like_sf"/>
</dbReference>
<evidence type="ECO:0000313" key="4">
    <source>
        <dbReference type="Proteomes" id="UP000288805"/>
    </source>
</evidence>
<evidence type="ECO:0000313" key="3">
    <source>
        <dbReference type="EMBL" id="RVW93647.1"/>
    </source>
</evidence>
<dbReference type="AlphaFoldDB" id="A0A438IAG8"/>
<dbReference type="SUPFAM" id="SSF53098">
    <property type="entry name" value="Ribonuclease H-like"/>
    <property type="match status" value="1"/>
</dbReference>
<proteinExistence type="predicted"/>
<dbReference type="Gene3D" id="3.30.420.10">
    <property type="entry name" value="Ribonuclease H-like superfamily/Ribonuclease H"/>
    <property type="match status" value="1"/>
</dbReference>
<dbReference type="SUPFAM" id="SSF56672">
    <property type="entry name" value="DNA/RNA polymerases"/>
    <property type="match status" value="1"/>
</dbReference>
<feature type="domain" description="Integrase catalytic" evidence="2">
    <location>
        <begin position="1"/>
        <end position="79"/>
    </location>
</feature>
<dbReference type="InterPro" id="IPR043502">
    <property type="entry name" value="DNA/RNA_pol_sf"/>
</dbReference>
<accession>A0A438IAG8</accession>
<gene>
    <name evidence="3" type="primary">RE1_612</name>
    <name evidence="3" type="ORF">CK203_028942</name>
</gene>
<evidence type="ECO:0000256" key="1">
    <source>
        <dbReference type="SAM" id="MobiDB-lite"/>
    </source>
</evidence>
<dbReference type="GO" id="GO:0015074">
    <property type="term" value="P:DNA integration"/>
    <property type="evidence" value="ECO:0007669"/>
    <property type="project" value="InterPro"/>
</dbReference>
<dbReference type="PANTHER" id="PTHR11439:SF467">
    <property type="entry name" value="INTEGRASE CATALYTIC DOMAIN-CONTAINING PROTEIN"/>
    <property type="match status" value="1"/>
</dbReference>
<dbReference type="Proteomes" id="UP000288805">
    <property type="component" value="Unassembled WGS sequence"/>
</dbReference>
<comment type="caution">
    <text evidence="3">The sequence shown here is derived from an EMBL/GenBank/DDBJ whole genome shotgun (WGS) entry which is preliminary data.</text>
</comment>
<dbReference type="GO" id="GO:0003676">
    <property type="term" value="F:nucleic acid binding"/>
    <property type="evidence" value="ECO:0007669"/>
    <property type="project" value="InterPro"/>
</dbReference>
<protein>
    <submittedName>
        <fullName evidence="3">Retrovirus-related Pol polyprotein from transposon RE1</fullName>
    </submittedName>
</protein>